<feature type="compositionally biased region" description="Polar residues" evidence="1">
    <location>
        <begin position="439"/>
        <end position="448"/>
    </location>
</feature>
<evidence type="ECO:0000313" key="4">
    <source>
        <dbReference type="Proteomes" id="UP000800092"/>
    </source>
</evidence>
<feature type="region of interest" description="Disordered" evidence="1">
    <location>
        <begin position="423"/>
        <end position="568"/>
    </location>
</feature>
<feature type="compositionally biased region" description="Low complexity" evidence="1">
    <location>
        <begin position="135"/>
        <end position="145"/>
    </location>
</feature>
<feature type="region of interest" description="Disordered" evidence="1">
    <location>
        <begin position="891"/>
        <end position="950"/>
    </location>
</feature>
<dbReference type="AlphaFoldDB" id="A0A6A6H6L1"/>
<feature type="compositionally biased region" description="Polar residues" evidence="1">
    <location>
        <begin position="461"/>
        <end position="502"/>
    </location>
</feature>
<feature type="domain" description="PH" evidence="2">
    <location>
        <begin position="237"/>
        <end position="360"/>
    </location>
</feature>
<gene>
    <name evidence="3" type="ORF">EV356DRAFT_533651</name>
</gene>
<feature type="compositionally biased region" description="Basic and acidic residues" evidence="1">
    <location>
        <begin position="673"/>
        <end position="682"/>
    </location>
</feature>
<proteinExistence type="predicted"/>
<feature type="compositionally biased region" description="Pro residues" evidence="1">
    <location>
        <begin position="929"/>
        <end position="943"/>
    </location>
</feature>
<dbReference type="SUPFAM" id="SSF50729">
    <property type="entry name" value="PH domain-like"/>
    <property type="match status" value="1"/>
</dbReference>
<dbReference type="EMBL" id="ML991805">
    <property type="protein sequence ID" value="KAF2233655.1"/>
    <property type="molecule type" value="Genomic_DNA"/>
</dbReference>
<feature type="compositionally biased region" description="Polar residues" evidence="1">
    <location>
        <begin position="703"/>
        <end position="726"/>
    </location>
</feature>
<reference evidence="3" key="1">
    <citation type="journal article" date="2020" name="Stud. Mycol.">
        <title>101 Dothideomycetes genomes: a test case for predicting lifestyles and emergence of pathogens.</title>
        <authorList>
            <person name="Haridas S."/>
            <person name="Albert R."/>
            <person name="Binder M."/>
            <person name="Bloem J."/>
            <person name="Labutti K."/>
            <person name="Salamov A."/>
            <person name="Andreopoulos B."/>
            <person name="Baker S."/>
            <person name="Barry K."/>
            <person name="Bills G."/>
            <person name="Bluhm B."/>
            <person name="Cannon C."/>
            <person name="Castanera R."/>
            <person name="Culley D."/>
            <person name="Daum C."/>
            <person name="Ezra D."/>
            <person name="Gonzalez J."/>
            <person name="Henrissat B."/>
            <person name="Kuo A."/>
            <person name="Liang C."/>
            <person name="Lipzen A."/>
            <person name="Lutzoni F."/>
            <person name="Magnuson J."/>
            <person name="Mondo S."/>
            <person name="Nolan M."/>
            <person name="Ohm R."/>
            <person name="Pangilinan J."/>
            <person name="Park H.-J."/>
            <person name="Ramirez L."/>
            <person name="Alfaro M."/>
            <person name="Sun H."/>
            <person name="Tritt A."/>
            <person name="Yoshinaga Y."/>
            <person name="Zwiers L.-H."/>
            <person name="Turgeon B."/>
            <person name="Goodwin S."/>
            <person name="Spatafora J."/>
            <person name="Crous P."/>
            <person name="Grigoriev I."/>
        </authorList>
    </citation>
    <scope>NUCLEOTIDE SEQUENCE</scope>
    <source>
        <strain evidence="3">Tuck. ex Michener</strain>
    </source>
</reference>
<evidence type="ECO:0000259" key="2">
    <source>
        <dbReference type="PROSITE" id="PS50003"/>
    </source>
</evidence>
<dbReference type="InterPro" id="IPR001849">
    <property type="entry name" value="PH_domain"/>
</dbReference>
<feature type="region of interest" description="Disordered" evidence="1">
    <location>
        <begin position="582"/>
        <end position="817"/>
    </location>
</feature>
<sequence>MARDKDVYISSFGRRSPRDLPPIRTSFSSSTPSSKGNVSRSGNPLVDQTPRQPRPSAPAPAPTPKMDRRQSKMSLFNLFSRPKVERSRGYTEGGMPATNIHPVSETQHKMPPKYTSPQFIDMPVPPKAISTLIGPPRQVQQVPPRESSRRALSHRESRSNLARQPSSPEFPPLFQAFPNSIKHASLPALNYSADSILRAQNSKRSSLIQNFRDSKIDLTAEDAEAAYSRLSSDKSSRRFSSQSLASSGWTRKFFLLLPSGLLLQYPGNGTPEREPEKVLQLEKDSAAFASDAIPGRHWVLQVSQNTKSEGSGVPTKSRSLLSRFKIQGGASRKTTGNMLLVMESAEDLNSWMMAIRNEIDIIGGKKGRPDAHPAQTVEESLTEHDFYENQSLQTTVRPKMTTMMSPIPDTPSSPVILTSEWDKNETEAETRGLDAEVIQPSTVDSASKSLRHSMQRPPSDRASTATFLSSGEQQLNQLRNSSRESNMSTNTFTTSRASSPESQDSHLPKHMEQESRRSPIASKGTHTSPTMSSSSWRRSMQTLPRTDEYSVFPKDSAPRGKRVSMRPYSNALPVELSSSVLTGSPTRLRQSSLPNTQPKAVPESAVLNFRQGDVSPTDANRTVRPVRSSPKLKRSSTTPEVPELPEMDSSEQTTPKPSLIRPLHCVSALNQESSRRASEPKQPRRNSAVPMRLPIRPSLPALDTSTSSKPVGPASRSTFLNSATPTHSPPLMVAPGVTARPLASAPKQPEPTSLKRPTSVQVRANPAPFLSTVRSTRTSVSESPTSSSASPSDQPQQQSQTQAPPPYNPRTSSLGAPVSLNDAAKINNSNNNSALAKPHLAGARSFSELAATNRASSASSILAPPPRSTGARYFSESGGAARFRVRITPAGQQGLQAQGRQQGQGLASGLGLASRRSMPYLQRDSGIGLPPPRAPPPEVPLPRVPTQVVS</sequence>
<feature type="compositionally biased region" description="Low complexity" evidence="1">
    <location>
        <begin position="527"/>
        <end position="540"/>
    </location>
</feature>
<evidence type="ECO:0000313" key="3">
    <source>
        <dbReference type="EMBL" id="KAF2233655.1"/>
    </source>
</evidence>
<feature type="region of interest" description="Disordered" evidence="1">
    <location>
        <begin position="1"/>
        <end position="113"/>
    </location>
</feature>
<feature type="compositionally biased region" description="Low complexity" evidence="1">
    <location>
        <begin position="771"/>
        <end position="802"/>
    </location>
</feature>
<feature type="compositionally biased region" description="Pro residues" evidence="1">
    <location>
        <begin position="52"/>
        <end position="63"/>
    </location>
</feature>
<keyword evidence="4" id="KW-1185">Reference proteome</keyword>
<dbReference type="PROSITE" id="PS50003">
    <property type="entry name" value="PH_DOMAIN"/>
    <property type="match status" value="1"/>
</dbReference>
<feature type="compositionally biased region" description="Low complexity" evidence="1">
    <location>
        <begin position="25"/>
        <end position="34"/>
    </location>
</feature>
<feature type="compositionally biased region" description="Basic and acidic residues" evidence="1">
    <location>
        <begin position="423"/>
        <end position="434"/>
    </location>
</feature>
<protein>
    <recommendedName>
        <fullName evidence="2">PH domain-containing protein</fullName>
    </recommendedName>
</protein>
<organism evidence="3 4">
    <name type="scientific">Viridothelium virens</name>
    <name type="common">Speckled blister lichen</name>
    <name type="synonym">Trypethelium virens</name>
    <dbReference type="NCBI Taxonomy" id="1048519"/>
    <lineage>
        <taxon>Eukaryota</taxon>
        <taxon>Fungi</taxon>
        <taxon>Dikarya</taxon>
        <taxon>Ascomycota</taxon>
        <taxon>Pezizomycotina</taxon>
        <taxon>Dothideomycetes</taxon>
        <taxon>Dothideomycetes incertae sedis</taxon>
        <taxon>Trypetheliales</taxon>
        <taxon>Trypetheliaceae</taxon>
        <taxon>Viridothelium</taxon>
    </lineage>
</organism>
<dbReference type="OrthoDB" id="1749473at2759"/>
<feature type="compositionally biased region" description="Basic and acidic residues" evidence="1">
    <location>
        <begin position="146"/>
        <end position="158"/>
    </location>
</feature>
<feature type="compositionally biased region" description="Low complexity" evidence="1">
    <location>
        <begin position="891"/>
        <end position="917"/>
    </location>
</feature>
<feature type="region of interest" description="Disordered" evidence="1">
    <location>
        <begin position="134"/>
        <end position="174"/>
    </location>
</feature>
<feature type="compositionally biased region" description="Polar residues" evidence="1">
    <location>
        <begin position="582"/>
        <end position="598"/>
    </location>
</feature>
<feature type="region of interest" description="Disordered" evidence="1">
    <location>
        <begin position="855"/>
        <end position="874"/>
    </location>
</feature>
<evidence type="ECO:0000256" key="1">
    <source>
        <dbReference type="SAM" id="MobiDB-lite"/>
    </source>
</evidence>
<dbReference type="Proteomes" id="UP000800092">
    <property type="component" value="Unassembled WGS sequence"/>
</dbReference>
<name>A0A6A6H6L1_VIRVR</name>
<accession>A0A6A6H6L1</accession>
<feature type="compositionally biased region" description="Basic and acidic residues" evidence="1">
    <location>
        <begin position="503"/>
        <end position="517"/>
    </location>
</feature>